<dbReference type="EMBL" id="UINC01016377">
    <property type="protein sequence ID" value="SVA68225.1"/>
    <property type="molecule type" value="Genomic_DNA"/>
</dbReference>
<protein>
    <submittedName>
        <fullName evidence="1">Uncharacterized protein</fullName>
    </submittedName>
</protein>
<name>A0A381XU41_9ZZZZ</name>
<evidence type="ECO:0000313" key="1">
    <source>
        <dbReference type="EMBL" id="SVA68225.1"/>
    </source>
</evidence>
<organism evidence="1">
    <name type="scientific">marine metagenome</name>
    <dbReference type="NCBI Taxonomy" id="408172"/>
    <lineage>
        <taxon>unclassified sequences</taxon>
        <taxon>metagenomes</taxon>
        <taxon>ecological metagenomes</taxon>
    </lineage>
</organism>
<gene>
    <name evidence="1" type="ORF">METZ01_LOCUS121079</name>
</gene>
<proteinExistence type="predicted"/>
<dbReference type="AlphaFoldDB" id="A0A381XU41"/>
<sequence>MVDYLGPECYTFCMETNKTPQMESFLEGMGQGLFGRSRQATGDNQVCISCGTDANHFRDEISRKEYSISRLCQTCQDSVFGG</sequence>
<reference evidence="1" key="1">
    <citation type="submission" date="2018-05" db="EMBL/GenBank/DDBJ databases">
        <authorList>
            <person name="Lanie J.A."/>
            <person name="Ng W.-L."/>
            <person name="Kazmierczak K.M."/>
            <person name="Andrzejewski T.M."/>
            <person name="Davidsen T.M."/>
            <person name="Wayne K.J."/>
            <person name="Tettelin H."/>
            <person name="Glass J.I."/>
            <person name="Rusch D."/>
            <person name="Podicherti R."/>
            <person name="Tsui H.-C.T."/>
            <person name="Winkler M.E."/>
        </authorList>
    </citation>
    <scope>NUCLEOTIDE SEQUENCE</scope>
</reference>
<accession>A0A381XU41</accession>